<dbReference type="InterPro" id="IPR046532">
    <property type="entry name" value="DUF6597"/>
</dbReference>
<keyword evidence="3" id="KW-1185">Reference proteome</keyword>
<feature type="domain" description="DUF6597" evidence="1">
    <location>
        <begin position="6"/>
        <end position="113"/>
    </location>
</feature>
<dbReference type="AlphaFoldDB" id="A0A1S1NNF3"/>
<proteinExistence type="predicted"/>
<evidence type="ECO:0000313" key="3">
    <source>
        <dbReference type="Proteomes" id="UP000179734"/>
    </source>
</evidence>
<dbReference type="Pfam" id="PF20240">
    <property type="entry name" value="DUF6597"/>
    <property type="match status" value="1"/>
</dbReference>
<accession>A0A1S1NNF3</accession>
<dbReference type="Proteomes" id="UP000179734">
    <property type="component" value="Unassembled WGS sequence"/>
</dbReference>
<dbReference type="EMBL" id="MLQM01000015">
    <property type="protein sequence ID" value="OHV05604.1"/>
    <property type="molecule type" value="Genomic_DNA"/>
</dbReference>
<dbReference type="RefSeq" id="WP_071022773.1">
    <property type="nucleotide sequence ID" value="NZ_MLQM01000015.1"/>
</dbReference>
<evidence type="ECO:0000313" key="2">
    <source>
        <dbReference type="EMBL" id="OHV05604.1"/>
    </source>
</evidence>
<comment type="caution">
    <text evidence="2">The sequence shown here is derived from an EMBL/GenBank/DDBJ whole genome shotgun (WGS) entry which is preliminary data.</text>
</comment>
<gene>
    <name evidence="2" type="ORF">BKN37_05340</name>
</gene>
<organism evidence="2 3">
    <name type="scientific">Mycobacterium talmoniae</name>
    <dbReference type="NCBI Taxonomy" id="1858794"/>
    <lineage>
        <taxon>Bacteria</taxon>
        <taxon>Bacillati</taxon>
        <taxon>Actinomycetota</taxon>
        <taxon>Actinomycetes</taxon>
        <taxon>Mycobacteriales</taxon>
        <taxon>Mycobacteriaceae</taxon>
        <taxon>Mycobacterium</taxon>
    </lineage>
</organism>
<protein>
    <recommendedName>
        <fullName evidence="1">DUF6597 domain-containing protein</fullName>
    </recommendedName>
</protein>
<evidence type="ECO:0000259" key="1">
    <source>
        <dbReference type="Pfam" id="PF20240"/>
    </source>
</evidence>
<name>A0A1S1NNF3_9MYCO</name>
<sequence length="132" mass="14362">MSGPRQYRPRPPLSDFIDYFGYWDRRAGEPHQSRALPRGAATVVIDVGGRSQVDFYDADGRTRLEVPPAFVTGAGTTSYLTRIDAAQTVMTIHFRPAGAVPFLGIPLGELTDSWAQASVFSPGLAQPIGRRA</sequence>
<reference evidence="2 3" key="1">
    <citation type="submission" date="2016-10" db="EMBL/GenBank/DDBJ databases">
        <title>Genome sequence of Mycobacterium talmonii.</title>
        <authorList>
            <person name="Greninger A.L."/>
            <person name="Elliott B."/>
            <person name="Vasireddy S."/>
            <person name="Vasireddy R."/>
        </authorList>
    </citation>
    <scope>NUCLEOTIDE SEQUENCE [LARGE SCALE GENOMIC DNA]</scope>
    <source>
        <strain evidence="3">NE-TNMC-100812</strain>
    </source>
</reference>